<reference evidence="4" key="1">
    <citation type="submission" date="2012-02" db="EMBL/GenBank/DDBJ databases">
        <title>The genome of the ctenophore, Pleurobrachia bachei.</title>
        <authorList>
            <person name="Kohn A.B."/>
            <person name="Citarella M."/>
            <person name="Moroz L.L."/>
        </authorList>
    </citation>
    <scope>NUCLEOTIDE SEQUENCE</scope>
</reference>
<dbReference type="SMART" id="SM00409">
    <property type="entry name" value="IG"/>
    <property type="match status" value="2"/>
</dbReference>
<evidence type="ECO:0000259" key="3">
    <source>
        <dbReference type="PROSITE" id="PS51465"/>
    </source>
</evidence>
<evidence type="ECO:0000259" key="2">
    <source>
        <dbReference type="PROSITE" id="PS50835"/>
    </source>
</evidence>
<dbReference type="InterPro" id="IPR013783">
    <property type="entry name" value="Ig-like_fold"/>
</dbReference>
<dbReference type="SUPFAM" id="SSF48726">
    <property type="entry name" value="Immunoglobulin"/>
    <property type="match status" value="2"/>
</dbReference>
<dbReference type="PROSITE" id="PS51465">
    <property type="entry name" value="KAZAL_2"/>
    <property type="match status" value="1"/>
</dbReference>
<protein>
    <submittedName>
        <fullName evidence="4">Putative secretory peptide-36</fullName>
    </submittedName>
</protein>
<dbReference type="EMBL" id="JQ700346">
    <property type="protein sequence ID" value="AFK75446.1"/>
    <property type="molecule type" value="mRNA"/>
</dbReference>
<dbReference type="SUPFAM" id="SSF100895">
    <property type="entry name" value="Kazal-type serine protease inhibitors"/>
    <property type="match status" value="1"/>
</dbReference>
<evidence type="ECO:0000256" key="1">
    <source>
        <dbReference type="SAM" id="SignalP"/>
    </source>
</evidence>
<dbReference type="InterPro" id="IPR036179">
    <property type="entry name" value="Ig-like_dom_sf"/>
</dbReference>
<feature type="domain" description="Kazal-like" evidence="3">
    <location>
        <begin position="247"/>
        <end position="299"/>
    </location>
</feature>
<feature type="chain" id="PRO_5004053593" evidence="1">
    <location>
        <begin position="17"/>
        <end position="400"/>
    </location>
</feature>
<organism evidence="4">
    <name type="scientific">Pleurobrachia bachei</name>
    <name type="common">Sea gooseberry</name>
    <dbReference type="NCBI Taxonomy" id="34499"/>
    <lineage>
        <taxon>Eukaryota</taxon>
        <taxon>Metazoa</taxon>
        <taxon>Ctenophora</taxon>
        <taxon>Tentaculata</taxon>
        <taxon>Cydippida</taxon>
        <taxon>Pleurobrachiidae</taxon>
        <taxon>Pleurobrachia</taxon>
    </lineage>
</organism>
<keyword evidence="1" id="KW-0732">Signal</keyword>
<feature type="domain" description="Ig-like" evidence="2">
    <location>
        <begin position="307"/>
        <end position="378"/>
    </location>
</feature>
<feature type="signal peptide" evidence="1">
    <location>
        <begin position="1"/>
        <end position="16"/>
    </location>
</feature>
<dbReference type="InterPro" id="IPR003599">
    <property type="entry name" value="Ig_sub"/>
</dbReference>
<evidence type="ECO:0000313" key="4">
    <source>
        <dbReference type="EMBL" id="AFK75446.1"/>
    </source>
</evidence>
<dbReference type="InterPro" id="IPR002350">
    <property type="entry name" value="Kazal_dom"/>
</dbReference>
<feature type="domain" description="Ig-like" evidence="2">
    <location>
        <begin position="81"/>
        <end position="247"/>
    </location>
</feature>
<proteinExistence type="evidence at transcript level"/>
<dbReference type="AlphaFoldDB" id="M4H264"/>
<dbReference type="InterPro" id="IPR007110">
    <property type="entry name" value="Ig-like_dom"/>
</dbReference>
<dbReference type="PROSITE" id="PS50835">
    <property type="entry name" value="IG_LIKE"/>
    <property type="match status" value="2"/>
</dbReference>
<sequence>MSPIIFLLFLCYSTHSLEVENIAPLLVRCSSEGPNFWCLSCYNAQICTAIVPRAFDICNITDCIRRKQIPFRVPDESALSPPNITFPEYLLKFEGDPVDIVCAVEGMMEPPVVTLSDPTAEHSWGHQQTGRQQNRAFIEDQSSSLKILKTHRKHKIKIPMSVLDPTVEEQLAALNELHNRYGDLDGEAATEVKKEHMDKTKIDSTARSGNTVTYRRKINYATVQDTGNYTCTGKSGNRVTVKTLFLNVTRDVCGDCHKHTVQQICGSDCMDYSSFCDLKRTACLSGVPISPRSFWNCSYTNQVERDQEVLQLQGFNTILTGATTELELYCGITSMWGRGREIHWMKNGEPLIVSGAPVSGNKLHVPNAGKKWAGEYFCYYDSCERIESNCHVQSSWSPDL</sequence>
<dbReference type="Pfam" id="PF07648">
    <property type="entry name" value="Kazal_2"/>
    <property type="match status" value="1"/>
</dbReference>
<dbReference type="Gene3D" id="2.60.40.10">
    <property type="entry name" value="Immunoglobulins"/>
    <property type="match status" value="1"/>
</dbReference>
<name>M4H264_PLEBA</name>
<accession>M4H264</accession>
<dbReference type="InterPro" id="IPR036058">
    <property type="entry name" value="Kazal_dom_sf"/>
</dbReference>